<dbReference type="KEGG" id="gmc:GY4MC1_0658"/>
<proteinExistence type="predicted"/>
<gene>
    <name evidence="1" type="ORF">GY4MC1_0658</name>
</gene>
<organism evidence="1">
    <name type="scientific">Geobacillus sp. (strain Y4.1MC1)</name>
    <dbReference type="NCBI Taxonomy" id="581103"/>
    <lineage>
        <taxon>Bacteria</taxon>
        <taxon>Bacillati</taxon>
        <taxon>Bacillota</taxon>
        <taxon>Bacilli</taxon>
        <taxon>Bacillales</taxon>
        <taxon>Anoxybacillaceae</taxon>
        <taxon>Geobacillus</taxon>
    </lineage>
</organism>
<sequence>MTTKTKKMFQIQIADKIIRSPQIDCVTFVLYAKLIQLYRWRGSQSDTIEIDHAALKYFLNIKSNQKLKTAINTLYNAKLIRTKIDTLPKNQPLQVEINSFFDLKKAGKTKEDRFTYTQMPYILLDRCMIETLGHAGIRLLYYFESYINRTKIFSFCYTSLKTIQKEIGLSENTILKYIGILKKNKLISVKKHKLEFAGYDEYDTVCFTKYNNHYIVDIENIHKLYEKLKG</sequence>
<dbReference type="Gene3D" id="1.10.10.10">
    <property type="entry name" value="Winged helix-like DNA-binding domain superfamily/Winged helix DNA-binding domain"/>
    <property type="match status" value="1"/>
</dbReference>
<accession>A0A7U3YCV0</accession>
<name>A0A7U3YCV0_GEOS0</name>
<dbReference type="AlphaFoldDB" id="A0A7U3YCV0"/>
<dbReference type="EMBL" id="CP002293">
    <property type="protein sequence ID" value="ADP73484.1"/>
    <property type="molecule type" value="Genomic_DNA"/>
</dbReference>
<dbReference type="InterPro" id="IPR036388">
    <property type="entry name" value="WH-like_DNA-bd_sf"/>
</dbReference>
<reference evidence="1" key="1">
    <citation type="submission" date="2010-10" db="EMBL/GenBank/DDBJ databases">
        <title>Complete sequence of chromosome of Geobacillus sp. Y4.1MC1.</title>
        <authorList>
            <consortium name="US DOE Joint Genome Institute"/>
            <person name="Lucas S."/>
            <person name="Copeland A."/>
            <person name="Lapidus A."/>
            <person name="Cheng J.-F."/>
            <person name="Bruce D."/>
            <person name="Goodwin L."/>
            <person name="Pitluck S."/>
            <person name="Chertkov O."/>
            <person name="Zhang X."/>
            <person name="Detter J.C."/>
            <person name="Han C."/>
            <person name="Tapia R."/>
            <person name="Land M."/>
            <person name="Hauser L."/>
            <person name="Jeffries C."/>
            <person name="Kyrpides N."/>
            <person name="Ivanova N."/>
            <person name="Ovchinnikova G."/>
            <person name="Brumm P."/>
            <person name="Mead D."/>
            <person name="Woyke T."/>
        </authorList>
    </citation>
    <scope>NUCLEOTIDE SEQUENCE [LARGE SCALE GENOMIC DNA]</scope>
    <source>
        <strain evidence="1">Y4.1MC1</strain>
    </source>
</reference>
<protein>
    <submittedName>
        <fullName evidence="1">Uncharacterized protein</fullName>
    </submittedName>
</protein>
<evidence type="ECO:0000313" key="1">
    <source>
        <dbReference type="EMBL" id="ADP73484.1"/>
    </source>
</evidence>